<dbReference type="RefSeq" id="WP_184341902.1">
    <property type="nucleotide sequence ID" value="NZ_JACHIG010000009.1"/>
</dbReference>
<protein>
    <submittedName>
        <fullName evidence="3">Outer membrane protein assembly factor BamB</fullName>
    </submittedName>
</protein>
<feature type="signal peptide" evidence="1">
    <location>
        <begin position="1"/>
        <end position="16"/>
    </location>
</feature>
<dbReference type="PANTHER" id="PTHR34512">
    <property type="entry name" value="CELL SURFACE PROTEIN"/>
    <property type="match status" value="1"/>
</dbReference>
<accession>A0A7W8DLK5</accession>
<dbReference type="Proteomes" id="UP000590740">
    <property type="component" value="Unassembled WGS sequence"/>
</dbReference>
<evidence type="ECO:0000256" key="1">
    <source>
        <dbReference type="SAM" id="SignalP"/>
    </source>
</evidence>
<name>A0A7W8DLK5_9BACT</name>
<evidence type="ECO:0000259" key="2">
    <source>
        <dbReference type="Pfam" id="PF13360"/>
    </source>
</evidence>
<dbReference type="InterPro" id="IPR015943">
    <property type="entry name" value="WD40/YVTN_repeat-like_dom_sf"/>
</dbReference>
<feature type="domain" description="Pyrrolo-quinoline quinone repeat" evidence="2">
    <location>
        <begin position="81"/>
        <end position="238"/>
    </location>
</feature>
<sequence>MMKFFAAFLISSVAFSAEDWPHWRGPHSDGSWNPKDIPADFARKEPERVWKKDIGAGFGGVTTSGSQVYVMDRVRTPREVERVLCFDAESGSSLWQQSWEVSYGGMEYGTGPRASVNISEGKAFTLGATGVASCFDAVTGRVIWQVDTVQTYGAKIPKWGFAASPVTDGSRVLLHVGANGGSVLALDKNSGKEVWRGGPDPAGYCTPEIITHAGTRQLIAWGPENVQSLDPDSGRVNWTFPYKITYGVSIAQPLYHDGILLVSGYWHGAKALRLGEKSPSLLWENQDKICGLMSAPLFKDGVVYMLDKTRGLQAFELKTGKILWSDENTLTPKGSNPQMSLVWMQESANLAALLNADGELVYVTLQPDKRVELARWQIIGKTWAHPAFAGNRIFARSDKELSAWRLW</sequence>
<dbReference type="SUPFAM" id="SSF50998">
    <property type="entry name" value="Quinoprotein alcohol dehydrogenase-like"/>
    <property type="match status" value="1"/>
</dbReference>
<dbReference type="Gene3D" id="2.40.10.480">
    <property type="match status" value="1"/>
</dbReference>
<reference evidence="3 4" key="1">
    <citation type="submission" date="2020-08" db="EMBL/GenBank/DDBJ databases">
        <title>Genomic Encyclopedia of Type Strains, Phase IV (KMG-IV): sequencing the most valuable type-strain genomes for metagenomic binning, comparative biology and taxonomic classification.</title>
        <authorList>
            <person name="Goeker M."/>
        </authorList>
    </citation>
    <scope>NUCLEOTIDE SEQUENCE [LARGE SCALE GENOMIC DNA]</scope>
    <source>
        <strain evidence="3 4">DSM 12252</strain>
    </source>
</reference>
<dbReference type="Pfam" id="PF13360">
    <property type="entry name" value="PQQ_2"/>
    <property type="match status" value="1"/>
</dbReference>
<dbReference type="PANTHER" id="PTHR34512:SF30">
    <property type="entry name" value="OUTER MEMBRANE PROTEIN ASSEMBLY FACTOR BAMB"/>
    <property type="match status" value="1"/>
</dbReference>
<dbReference type="AlphaFoldDB" id="A0A7W8DLK5"/>
<dbReference type="SMART" id="SM00564">
    <property type="entry name" value="PQQ"/>
    <property type="match status" value="3"/>
</dbReference>
<feature type="chain" id="PRO_5031156547" evidence="1">
    <location>
        <begin position="17"/>
        <end position="407"/>
    </location>
</feature>
<comment type="caution">
    <text evidence="3">The sequence shown here is derived from an EMBL/GenBank/DDBJ whole genome shotgun (WGS) entry which is preliminary data.</text>
</comment>
<dbReference type="InterPro" id="IPR011047">
    <property type="entry name" value="Quinoprotein_ADH-like_sf"/>
</dbReference>
<keyword evidence="4" id="KW-1185">Reference proteome</keyword>
<evidence type="ECO:0000313" key="4">
    <source>
        <dbReference type="Proteomes" id="UP000590740"/>
    </source>
</evidence>
<organism evidence="3 4">
    <name type="scientific">Prosthecobacter vanneervenii</name>
    <dbReference type="NCBI Taxonomy" id="48466"/>
    <lineage>
        <taxon>Bacteria</taxon>
        <taxon>Pseudomonadati</taxon>
        <taxon>Verrucomicrobiota</taxon>
        <taxon>Verrucomicrobiia</taxon>
        <taxon>Verrucomicrobiales</taxon>
        <taxon>Verrucomicrobiaceae</taxon>
        <taxon>Prosthecobacter</taxon>
    </lineage>
</organism>
<dbReference type="InterPro" id="IPR002372">
    <property type="entry name" value="PQQ_rpt_dom"/>
</dbReference>
<keyword evidence="1" id="KW-0732">Signal</keyword>
<dbReference type="InterPro" id="IPR018391">
    <property type="entry name" value="PQQ_b-propeller_rpt"/>
</dbReference>
<gene>
    <name evidence="3" type="ORF">HNQ65_003856</name>
</gene>
<proteinExistence type="predicted"/>
<dbReference type="EMBL" id="JACHIG010000009">
    <property type="protein sequence ID" value="MBB5034262.1"/>
    <property type="molecule type" value="Genomic_DNA"/>
</dbReference>
<dbReference type="Gene3D" id="2.130.10.10">
    <property type="entry name" value="YVTN repeat-like/Quinoprotein amine dehydrogenase"/>
    <property type="match status" value="1"/>
</dbReference>
<evidence type="ECO:0000313" key="3">
    <source>
        <dbReference type="EMBL" id="MBB5034262.1"/>
    </source>
</evidence>